<feature type="region of interest" description="Disordered" evidence="8">
    <location>
        <begin position="248"/>
        <end position="331"/>
    </location>
</feature>
<evidence type="ECO:0000259" key="9">
    <source>
        <dbReference type="PROSITE" id="PS50054"/>
    </source>
</evidence>
<protein>
    <recommendedName>
        <fullName evidence="1">diphosphoinositol-polyphosphate diphosphatase</fullName>
        <ecNumber evidence="1">3.6.1.52</ecNumber>
    </recommendedName>
</protein>
<dbReference type="Gene3D" id="3.90.190.10">
    <property type="entry name" value="Protein tyrosine phosphatase superfamily"/>
    <property type="match status" value="1"/>
</dbReference>
<dbReference type="InterPro" id="IPR020428">
    <property type="entry name" value="PFA-DSPs"/>
</dbReference>
<evidence type="ECO:0000256" key="7">
    <source>
        <dbReference type="ARBA" id="ARBA00048424"/>
    </source>
</evidence>
<dbReference type="PROSITE" id="PS50054">
    <property type="entry name" value="TYR_PHOSPHATASE_DUAL"/>
    <property type="match status" value="1"/>
</dbReference>
<dbReference type="InterPro" id="IPR004861">
    <property type="entry name" value="Siw14-like"/>
</dbReference>
<dbReference type="PROSITE" id="PS00383">
    <property type="entry name" value="TYR_PHOSPHATASE_1"/>
    <property type="match status" value="1"/>
</dbReference>
<dbReference type="InParanoid" id="A0A317XGA3"/>
<feature type="region of interest" description="Disordered" evidence="8">
    <location>
        <begin position="1"/>
        <end position="42"/>
    </location>
</feature>
<evidence type="ECO:0000256" key="8">
    <source>
        <dbReference type="SAM" id="MobiDB-lite"/>
    </source>
</evidence>
<dbReference type="CDD" id="cd14528">
    <property type="entry name" value="PFA-DSP_Siw14"/>
    <property type="match status" value="1"/>
</dbReference>
<feature type="compositionally biased region" description="Low complexity" evidence="8">
    <location>
        <begin position="299"/>
        <end position="308"/>
    </location>
</feature>
<evidence type="ECO:0000256" key="1">
    <source>
        <dbReference type="ARBA" id="ARBA00012527"/>
    </source>
</evidence>
<evidence type="ECO:0000313" key="11">
    <source>
        <dbReference type="Proteomes" id="UP000246740"/>
    </source>
</evidence>
<evidence type="ECO:0000256" key="5">
    <source>
        <dbReference type="ARBA" id="ARBA00047562"/>
    </source>
</evidence>
<keyword evidence="11" id="KW-1185">Reference proteome</keyword>
<sequence>MGKGKDKDKEKHDNGDEDGGADADPPNFYCRRNPTIPRQSQPKPYAFLQRILAEHDIDLYGFADPADPNAAPSSTPATAAIGGEAGVEGTAFGSAVDTADSSALRVGAGAVTAAQKGFDVRQATRTLADNSLASSATTTTSNSTAPESSASHAASASASSARPTIGAAPTGGTTEPAASTQTETPPKNDAEELPWFSQLSAYPQLRSAGIPLLPDDAPQSKFASSALANAAKKRAAGATLFASASASSMGAISGSSRPGSASSAMLPPSAASSRITSPRDALGATMESFPSNAQHYSNGSPASPPSGARDFRSTGLSIPLTSTMSSTGSVSSITGMLGESAASTSATRPTTASSLLGSTPMTAASTNCTSTSTHTGSGFINPAAAATNPASLSSGPSIAANSTQIQPQPAQPDAFQEELLPPDNFAMVNSYVYRSSFPKKKHFPFLRTLGLRSVLTLILEEYPTANSTFLDQNGITFFQFGIPGNKEPFVSIPTDKITAALTTILDRRNHPILIHCNKGKHRTGCLIGCLRKLQQWSLTTIFDEYRRFSWPKSRSMDQEFIELYDERAVWRDIDTRFLPKWSVLPITSLYLNRRLPPASASITFSSTTTTTNNSHSHSHSQTRLPTINESAHHLPGNQGTASFVTGTHSQSLVEDTLHRNPDPNDANADADADDDIDPDESPDFDSMSTWRGM</sequence>
<comment type="catalytic activity">
    <reaction evidence="6">
        <text>1,5-bis(diphospho)-1D-myo-inositol 2,3,4,6-tetrakisphosphate + H2O = 1-diphospho-1D-myo-inositol 2,3,4,5,6-pentakisphosphate + phosphate + 2 H(+)</text>
        <dbReference type="Rhea" id="RHEA:79699"/>
        <dbReference type="ChEBI" id="CHEBI:15377"/>
        <dbReference type="ChEBI" id="CHEBI:15378"/>
        <dbReference type="ChEBI" id="CHEBI:43474"/>
        <dbReference type="ChEBI" id="CHEBI:74946"/>
        <dbReference type="ChEBI" id="CHEBI:77983"/>
        <dbReference type="EC" id="3.6.1.52"/>
    </reaction>
    <physiologicalReaction direction="left-to-right" evidence="6">
        <dbReference type="Rhea" id="RHEA:79700"/>
    </physiologicalReaction>
</comment>
<feature type="region of interest" description="Disordered" evidence="8">
    <location>
        <begin position="629"/>
        <end position="693"/>
    </location>
</feature>
<comment type="catalytic activity">
    <reaction evidence="4">
        <text>5-diphospho-1D-myo-inositol 1,2,3,4,6-pentakisphosphate + H2O = 1D-myo-inositol hexakisphosphate + phosphate + H(+)</text>
        <dbReference type="Rhea" id="RHEA:22384"/>
        <dbReference type="ChEBI" id="CHEBI:15377"/>
        <dbReference type="ChEBI" id="CHEBI:15378"/>
        <dbReference type="ChEBI" id="CHEBI:43474"/>
        <dbReference type="ChEBI" id="CHEBI:58130"/>
        <dbReference type="ChEBI" id="CHEBI:58628"/>
        <dbReference type="EC" id="3.6.1.52"/>
    </reaction>
    <physiologicalReaction direction="left-to-right" evidence="4">
        <dbReference type="Rhea" id="RHEA:22385"/>
    </physiologicalReaction>
</comment>
<dbReference type="InterPro" id="IPR029021">
    <property type="entry name" value="Prot-tyrosine_phosphatase-like"/>
</dbReference>
<feature type="compositionally biased region" description="Acidic residues" evidence="8">
    <location>
        <begin position="668"/>
        <end position="683"/>
    </location>
</feature>
<dbReference type="GO" id="GO:0052840">
    <property type="term" value="F:inositol diphosphate tetrakisphosphate diphosphatase activity"/>
    <property type="evidence" value="ECO:0007669"/>
    <property type="project" value="TreeGrafter"/>
</dbReference>
<dbReference type="PANTHER" id="PTHR31126">
    <property type="entry name" value="TYROSINE-PROTEIN PHOSPHATASE"/>
    <property type="match status" value="1"/>
</dbReference>
<dbReference type="AlphaFoldDB" id="A0A317XGA3"/>
<evidence type="ECO:0000256" key="3">
    <source>
        <dbReference type="ARBA" id="ARBA00044949"/>
    </source>
</evidence>
<evidence type="ECO:0000256" key="4">
    <source>
        <dbReference type="ARBA" id="ARBA00047342"/>
    </source>
</evidence>
<feature type="compositionally biased region" description="Low complexity" evidence="8">
    <location>
        <begin position="131"/>
        <end position="180"/>
    </location>
</feature>
<dbReference type="EMBL" id="KZ819214">
    <property type="protein sequence ID" value="PWY97215.1"/>
    <property type="molecule type" value="Genomic_DNA"/>
</dbReference>
<evidence type="ECO:0000256" key="2">
    <source>
        <dbReference type="ARBA" id="ARBA00022801"/>
    </source>
</evidence>
<dbReference type="Proteomes" id="UP000246740">
    <property type="component" value="Unassembled WGS sequence"/>
</dbReference>
<feature type="compositionally biased region" description="Low complexity" evidence="8">
    <location>
        <begin position="248"/>
        <end position="273"/>
    </location>
</feature>
<keyword evidence="2" id="KW-0378">Hydrolase</keyword>
<gene>
    <name evidence="10" type="ORF">BCV70DRAFT_203051</name>
</gene>
<dbReference type="GO" id="GO:0016791">
    <property type="term" value="F:phosphatase activity"/>
    <property type="evidence" value="ECO:0007669"/>
    <property type="project" value="InterPro"/>
</dbReference>
<feature type="compositionally biased region" description="Basic and acidic residues" evidence="8">
    <location>
        <begin position="1"/>
        <end position="14"/>
    </location>
</feature>
<comment type="catalytic activity">
    <reaction evidence="7">
        <text>6-diphospho-1D-myo-inositol pentakisphosphate + H2O = 1D-myo-inositol hexakisphosphate + phosphate + H(+)</text>
        <dbReference type="Rhea" id="RHEA:79703"/>
        <dbReference type="ChEBI" id="CHEBI:15377"/>
        <dbReference type="ChEBI" id="CHEBI:15378"/>
        <dbReference type="ChEBI" id="CHEBI:43474"/>
        <dbReference type="ChEBI" id="CHEBI:58130"/>
        <dbReference type="ChEBI" id="CHEBI:230534"/>
        <dbReference type="EC" id="3.6.1.52"/>
    </reaction>
    <physiologicalReaction direction="left-to-right" evidence="7">
        <dbReference type="Rhea" id="RHEA:79704"/>
    </physiologicalReaction>
</comment>
<dbReference type="PRINTS" id="PR01911">
    <property type="entry name" value="PFDSPHPHTASE"/>
</dbReference>
<feature type="region of interest" description="Disordered" evidence="8">
    <location>
        <begin position="605"/>
        <end position="624"/>
    </location>
</feature>
<dbReference type="InterPro" id="IPR016130">
    <property type="entry name" value="Tyr_Pase_AS"/>
</dbReference>
<dbReference type="PANTHER" id="PTHR31126:SF48">
    <property type="entry name" value="INOSITOL PHOSPHATASE SIW14"/>
    <property type="match status" value="1"/>
</dbReference>
<feature type="region of interest" description="Disordered" evidence="8">
    <location>
        <begin position="131"/>
        <end position="190"/>
    </location>
</feature>
<dbReference type="Pfam" id="PF03162">
    <property type="entry name" value="Y_phosphatase2"/>
    <property type="match status" value="1"/>
</dbReference>
<feature type="domain" description="Tyrosine-protein phosphatase" evidence="9">
    <location>
        <begin position="424"/>
        <end position="576"/>
    </location>
</feature>
<dbReference type="STRING" id="1882483.A0A317XGA3"/>
<comment type="similarity">
    <text evidence="3">Belongs to the protein-tyrosine phosphatase family. Atypical dual-specificity phosphatase Siw14-like subfamily.</text>
</comment>
<evidence type="ECO:0000313" key="10">
    <source>
        <dbReference type="EMBL" id="PWY97215.1"/>
    </source>
</evidence>
<evidence type="ECO:0000256" key="6">
    <source>
        <dbReference type="ARBA" id="ARBA00047927"/>
    </source>
</evidence>
<reference evidence="10 11" key="1">
    <citation type="journal article" date="2018" name="Mol. Biol. Evol.">
        <title>Broad Genomic Sampling Reveals a Smut Pathogenic Ancestry of the Fungal Clade Ustilaginomycotina.</title>
        <authorList>
            <person name="Kijpornyongpan T."/>
            <person name="Mondo S.J."/>
            <person name="Barry K."/>
            <person name="Sandor L."/>
            <person name="Lee J."/>
            <person name="Lipzen A."/>
            <person name="Pangilinan J."/>
            <person name="LaButti K."/>
            <person name="Hainaut M."/>
            <person name="Henrissat B."/>
            <person name="Grigoriev I.V."/>
            <person name="Spatafora J.W."/>
            <person name="Aime M.C."/>
        </authorList>
    </citation>
    <scope>NUCLEOTIDE SEQUENCE [LARGE SCALE GENOMIC DNA]</scope>
    <source>
        <strain evidence="10 11">MCA 3645</strain>
    </source>
</reference>
<organism evidence="10 11">
    <name type="scientific">Testicularia cyperi</name>
    <dbReference type="NCBI Taxonomy" id="1882483"/>
    <lineage>
        <taxon>Eukaryota</taxon>
        <taxon>Fungi</taxon>
        <taxon>Dikarya</taxon>
        <taxon>Basidiomycota</taxon>
        <taxon>Ustilaginomycotina</taxon>
        <taxon>Ustilaginomycetes</taxon>
        <taxon>Ustilaginales</taxon>
        <taxon>Anthracoideaceae</taxon>
        <taxon>Testicularia</taxon>
    </lineage>
</organism>
<dbReference type="SUPFAM" id="SSF52799">
    <property type="entry name" value="(Phosphotyrosine protein) phosphatases II"/>
    <property type="match status" value="1"/>
</dbReference>
<dbReference type="InterPro" id="IPR020422">
    <property type="entry name" value="TYR_PHOSPHATASE_DUAL_dom"/>
</dbReference>
<dbReference type="GO" id="GO:0005737">
    <property type="term" value="C:cytoplasm"/>
    <property type="evidence" value="ECO:0007669"/>
    <property type="project" value="TreeGrafter"/>
</dbReference>
<dbReference type="OrthoDB" id="6375174at2759"/>
<comment type="catalytic activity">
    <reaction evidence="5">
        <text>3,5-bis(diphospho)-1D-myo-inositol 1,2,4,6-tetrakisphosphate + H2O = 3-diphospho-1D-myo-inositol 1,2,4,5,6-pentakisphosphate + phosphate + 2 H(+)</text>
        <dbReference type="Rhea" id="RHEA:56312"/>
        <dbReference type="ChEBI" id="CHEBI:15377"/>
        <dbReference type="ChEBI" id="CHEBI:15378"/>
        <dbReference type="ChEBI" id="CHEBI:43474"/>
        <dbReference type="ChEBI" id="CHEBI:140372"/>
        <dbReference type="ChEBI" id="CHEBI:140374"/>
        <dbReference type="EC" id="3.6.1.52"/>
    </reaction>
    <physiologicalReaction direction="left-to-right" evidence="5">
        <dbReference type="Rhea" id="RHEA:56313"/>
    </physiologicalReaction>
</comment>
<feature type="compositionally biased region" description="Low complexity" evidence="8">
    <location>
        <begin position="321"/>
        <end position="331"/>
    </location>
</feature>
<feature type="compositionally biased region" description="Polar residues" evidence="8">
    <location>
        <begin position="288"/>
        <end position="298"/>
    </location>
</feature>
<proteinExistence type="inferred from homology"/>
<feature type="compositionally biased region" description="Low complexity" evidence="8">
    <location>
        <begin position="605"/>
        <end position="622"/>
    </location>
</feature>
<dbReference type="FunFam" id="3.90.190.10:FF:000024">
    <property type="entry name" value="probable tyrosine-protein phosphatase At1g05000"/>
    <property type="match status" value="1"/>
</dbReference>
<name>A0A317XGA3_9BASI</name>
<accession>A0A317XGA3</accession>
<dbReference type="EC" id="3.6.1.52" evidence="1"/>
<feature type="compositionally biased region" description="Polar residues" evidence="8">
    <location>
        <begin position="637"/>
        <end position="653"/>
    </location>
</feature>